<reference evidence="1" key="1">
    <citation type="journal article" date="2015" name="Nature">
        <title>Complex archaea that bridge the gap between prokaryotes and eukaryotes.</title>
        <authorList>
            <person name="Spang A."/>
            <person name="Saw J.H."/>
            <person name="Jorgensen S.L."/>
            <person name="Zaremba-Niedzwiedzka K."/>
            <person name="Martijn J."/>
            <person name="Lind A.E."/>
            <person name="van Eijk R."/>
            <person name="Schleper C."/>
            <person name="Guy L."/>
            <person name="Ettema T.J."/>
        </authorList>
    </citation>
    <scope>NUCLEOTIDE SEQUENCE</scope>
</reference>
<accession>A0A0F9AVP6</accession>
<organism evidence="1">
    <name type="scientific">marine sediment metagenome</name>
    <dbReference type="NCBI Taxonomy" id="412755"/>
    <lineage>
        <taxon>unclassified sequences</taxon>
        <taxon>metagenomes</taxon>
        <taxon>ecological metagenomes</taxon>
    </lineage>
</organism>
<protein>
    <submittedName>
        <fullName evidence="1">Uncharacterized protein</fullName>
    </submittedName>
</protein>
<proteinExistence type="predicted"/>
<dbReference type="AlphaFoldDB" id="A0A0F9AVP6"/>
<name>A0A0F9AVP6_9ZZZZ</name>
<sequence length="124" mass="14464">MLQQSLSNDLWGILKLRGALCLFDFSIDVQEGVRVENFLIWQIVESGRRVKRRDYYRTVRDITGVVLYDQLEDVSRKFVDEMRNSFSTLVPDIRMSPNRANKLLNIVIEGQRQVDKMITAAQNV</sequence>
<dbReference type="EMBL" id="LAZR01055468">
    <property type="protein sequence ID" value="KKK76291.1"/>
    <property type="molecule type" value="Genomic_DNA"/>
</dbReference>
<evidence type="ECO:0000313" key="1">
    <source>
        <dbReference type="EMBL" id="KKK76291.1"/>
    </source>
</evidence>
<comment type="caution">
    <text evidence="1">The sequence shown here is derived from an EMBL/GenBank/DDBJ whole genome shotgun (WGS) entry which is preliminary data.</text>
</comment>
<gene>
    <name evidence="1" type="ORF">LCGC14_2865150</name>
</gene>